<dbReference type="CDD" id="cd00190">
    <property type="entry name" value="Tryp_SPc"/>
    <property type="match status" value="1"/>
</dbReference>
<keyword evidence="3" id="KW-0645">Protease</keyword>
<keyword evidence="1" id="KW-1015">Disulfide bond</keyword>
<name>A0A443SH03_9ACAR</name>
<dbReference type="SMART" id="SM00020">
    <property type="entry name" value="Tryp_SPc"/>
    <property type="match status" value="1"/>
</dbReference>
<dbReference type="InterPro" id="IPR001314">
    <property type="entry name" value="Peptidase_S1A"/>
</dbReference>
<dbReference type="VEuPathDB" id="VectorBase:LDEU005276"/>
<sequence length="277" mass="29825">MCSKSILLIVALISHCVYSDAQDCQCGLQGGRKRIVGGTEAKQGAYPWMVALLHSDLSFFCGGSLINDRYILTAAHCVPGLTAGDVRVIVRHVALDKGIDADNVLTVDNIWTNPEYIGPANNHKNDLALLRLSQPVQISSSLLPICLPNSNQRDDFDNLFNMGFGLTSWNGEASPDLLVIQSQEKKDCADSFGEGQIWDKQICTQTQGNGVCPGDSGGPLSSKINGRVTQVGINSFIVDGSCGTGAHPDVMTRVSDYVDLIYQQTTDANYCGNPNKQ</sequence>
<dbReference type="Pfam" id="PF00089">
    <property type="entry name" value="Trypsin"/>
    <property type="match status" value="1"/>
</dbReference>
<dbReference type="GO" id="GO:0004252">
    <property type="term" value="F:serine-type endopeptidase activity"/>
    <property type="evidence" value="ECO:0007669"/>
    <property type="project" value="InterPro"/>
</dbReference>
<evidence type="ECO:0000256" key="1">
    <source>
        <dbReference type="ARBA" id="ARBA00023157"/>
    </source>
</evidence>
<dbReference type="InterPro" id="IPR018114">
    <property type="entry name" value="TRYPSIN_HIS"/>
</dbReference>
<dbReference type="FunFam" id="2.40.10.10:FF:000068">
    <property type="entry name" value="transmembrane protease serine 2"/>
    <property type="match status" value="1"/>
</dbReference>
<evidence type="ECO:0000256" key="2">
    <source>
        <dbReference type="ARBA" id="ARBA00024195"/>
    </source>
</evidence>
<keyword evidence="7" id="KW-1185">Reference proteome</keyword>
<evidence type="ECO:0000259" key="5">
    <source>
        <dbReference type="PROSITE" id="PS50240"/>
    </source>
</evidence>
<keyword evidence="4" id="KW-0732">Signal</keyword>
<protein>
    <submittedName>
        <fullName evidence="6">Chymotrypsinogen A-like protein</fullName>
    </submittedName>
</protein>
<evidence type="ECO:0000256" key="3">
    <source>
        <dbReference type="RuleBase" id="RU363034"/>
    </source>
</evidence>
<accession>A0A443SH03</accession>
<comment type="caution">
    <text evidence="6">The sequence shown here is derived from an EMBL/GenBank/DDBJ whole genome shotgun (WGS) entry which is preliminary data.</text>
</comment>
<dbReference type="EMBL" id="NCKV01002491">
    <property type="protein sequence ID" value="RWS26765.1"/>
    <property type="molecule type" value="Genomic_DNA"/>
</dbReference>
<dbReference type="InterPro" id="IPR033116">
    <property type="entry name" value="TRYPSIN_SER"/>
</dbReference>
<dbReference type="InterPro" id="IPR001254">
    <property type="entry name" value="Trypsin_dom"/>
</dbReference>
<dbReference type="InterPro" id="IPR009003">
    <property type="entry name" value="Peptidase_S1_PA"/>
</dbReference>
<feature type="chain" id="PRO_5019573616" evidence="4">
    <location>
        <begin position="22"/>
        <end position="277"/>
    </location>
</feature>
<dbReference type="PANTHER" id="PTHR24256">
    <property type="entry name" value="TRYPTASE-RELATED"/>
    <property type="match status" value="1"/>
</dbReference>
<evidence type="ECO:0000313" key="7">
    <source>
        <dbReference type="Proteomes" id="UP000288716"/>
    </source>
</evidence>
<keyword evidence="3" id="KW-0378">Hydrolase</keyword>
<proteinExistence type="inferred from homology"/>
<dbReference type="PRINTS" id="PR00722">
    <property type="entry name" value="CHYMOTRYPSIN"/>
</dbReference>
<dbReference type="PROSITE" id="PS00134">
    <property type="entry name" value="TRYPSIN_HIS"/>
    <property type="match status" value="1"/>
</dbReference>
<dbReference type="InterPro" id="IPR051487">
    <property type="entry name" value="Ser/Thr_Proteases_Immune/Dev"/>
</dbReference>
<dbReference type="AlphaFoldDB" id="A0A443SH03"/>
<dbReference type="Proteomes" id="UP000288716">
    <property type="component" value="Unassembled WGS sequence"/>
</dbReference>
<keyword evidence="3" id="KW-0720">Serine protease</keyword>
<dbReference type="STRING" id="299467.A0A443SH03"/>
<dbReference type="PROSITE" id="PS50240">
    <property type="entry name" value="TRYPSIN_DOM"/>
    <property type="match status" value="1"/>
</dbReference>
<dbReference type="InterPro" id="IPR043504">
    <property type="entry name" value="Peptidase_S1_PA_chymotrypsin"/>
</dbReference>
<comment type="similarity">
    <text evidence="2">Belongs to the peptidase S1 family. CLIP subfamily.</text>
</comment>
<feature type="domain" description="Peptidase S1" evidence="5">
    <location>
        <begin position="35"/>
        <end position="266"/>
    </location>
</feature>
<dbReference type="GO" id="GO:0006508">
    <property type="term" value="P:proteolysis"/>
    <property type="evidence" value="ECO:0007669"/>
    <property type="project" value="UniProtKB-KW"/>
</dbReference>
<dbReference type="SUPFAM" id="SSF50494">
    <property type="entry name" value="Trypsin-like serine proteases"/>
    <property type="match status" value="1"/>
</dbReference>
<evidence type="ECO:0000313" key="6">
    <source>
        <dbReference type="EMBL" id="RWS26765.1"/>
    </source>
</evidence>
<evidence type="ECO:0000256" key="4">
    <source>
        <dbReference type="SAM" id="SignalP"/>
    </source>
</evidence>
<dbReference type="OrthoDB" id="6493914at2759"/>
<feature type="signal peptide" evidence="4">
    <location>
        <begin position="1"/>
        <end position="21"/>
    </location>
</feature>
<dbReference type="Gene3D" id="2.40.10.10">
    <property type="entry name" value="Trypsin-like serine proteases"/>
    <property type="match status" value="1"/>
</dbReference>
<reference evidence="6 7" key="1">
    <citation type="journal article" date="2018" name="Gigascience">
        <title>Genomes of trombidid mites reveal novel predicted allergens and laterally-transferred genes associated with secondary metabolism.</title>
        <authorList>
            <person name="Dong X."/>
            <person name="Chaisiri K."/>
            <person name="Xia D."/>
            <person name="Armstrong S.D."/>
            <person name="Fang Y."/>
            <person name="Donnelly M.J."/>
            <person name="Kadowaki T."/>
            <person name="McGarry J.W."/>
            <person name="Darby A.C."/>
            <person name="Makepeace B.L."/>
        </authorList>
    </citation>
    <scope>NUCLEOTIDE SEQUENCE [LARGE SCALE GENOMIC DNA]</scope>
    <source>
        <strain evidence="6">UoL-UT</strain>
    </source>
</reference>
<gene>
    <name evidence="6" type="ORF">B4U80_10524</name>
</gene>
<dbReference type="PROSITE" id="PS00135">
    <property type="entry name" value="TRYPSIN_SER"/>
    <property type="match status" value="1"/>
</dbReference>
<organism evidence="6 7">
    <name type="scientific">Leptotrombidium deliense</name>
    <dbReference type="NCBI Taxonomy" id="299467"/>
    <lineage>
        <taxon>Eukaryota</taxon>
        <taxon>Metazoa</taxon>
        <taxon>Ecdysozoa</taxon>
        <taxon>Arthropoda</taxon>
        <taxon>Chelicerata</taxon>
        <taxon>Arachnida</taxon>
        <taxon>Acari</taxon>
        <taxon>Acariformes</taxon>
        <taxon>Trombidiformes</taxon>
        <taxon>Prostigmata</taxon>
        <taxon>Anystina</taxon>
        <taxon>Parasitengona</taxon>
        <taxon>Trombiculoidea</taxon>
        <taxon>Trombiculidae</taxon>
        <taxon>Leptotrombidium</taxon>
    </lineage>
</organism>